<evidence type="ECO:0000313" key="2">
    <source>
        <dbReference type="EMBL" id="ULN40269.1"/>
    </source>
</evidence>
<dbReference type="Proteomes" id="UP001055337">
    <property type="component" value="Chromosome"/>
</dbReference>
<sequence>MRFTSKISGIALALALACAATGFASPSLADDPPPGADPTPPPPQVFNVRYTVTADKPVIAEIYYRDTDPPNFSEYSHDPYVFSPNTEATVGPNRPWVLEATLTDPIQWGMVLVQATGALPKAAAGFNCTMEINGQVVKRNSGPRGALCSIRNW</sequence>
<evidence type="ECO:0008006" key="4">
    <source>
        <dbReference type="Google" id="ProtNLM"/>
    </source>
</evidence>
<keyword evidence="1" id="KW-0732">Signal</keyword>
<accession>A0ABY3TH40</accession>
<keyword evidence="3" id="KW-1185">Reference proteome</keyword>
<feature type="chain" id="PRO_5047114831" description="Secreted protein" evidence="1">
    <location>
        <begin position="30"/>
        <end position="153"/>
    </location>
</feature>
<evidence type="ECO:0000313" key="3">
    <source>
        <dbReference type="Proteomes" id="UP001055337"/>
    </source>
</evidence>
<reference evidence="2" key="1">
    <citation type="submission" date="2022-08" db="EMBL/GenBank/DDBJ databases">
        <title>Whole genome sequencing of non-tuberculosis mycobacteria type-strains.</title>
        <authorList>
            <person name="Igarashi Y."/>
            <person name="Osugi A."/>
            <person name="Mitarai S."/>
        </authorList>
    </citation>
    <scope>NUCLEOTIDE SEQUENCE</scope>
    <source>
        <strain evidence="2">JCM 16369</strain>
    </source>
</reference>
<gene>
    <name evidence="2" type="ORF">MI149_21695</name>
</gene>
<evidence type="ECO:0000256" key="1">
    <source>
        <dbReference type="SAM" id="SignalP"/>
    </source>
</evidence>
<dbReference type="EMBL" id="CP092362">
    <property type="protein sequence ID" value="ULN40269.1"/>
    <property type="molecule type" value="Genomic_DNA"/>
</dbReference>
<protein>
    <recommendedName>
        <fullName evidence="4">Secreted protein</fullName>
    </recommendedName>
</protein>
<organism evidence="2 3">
    <name type="scientific">Mycolicibacterium crocinum</name>
    <dbReference type="NCBI Taxonomy" id="388459"/>
    <lineage>
        <taxon>Bacteria</taxon>
        <taxon>Bacillati</taxon>
        <taxon>Actinomycetota</taxon>
        <taxon>Actinomycetes</taxon>
        <taxon>Mycobacteriales</taxon>
        <taxon>Mycobacteriaceae</taxon>
        <taxon>Mycolicibacterium</taxon>
    </lineage>
</organism>
<name>A0ABY3TH40_9MYCO</name>
<feature type="signal peptide" evidence="1">
    <location>
        <begin position="1"/>
        <end position="29"/>
    </location>
</feature>
<proteinExistence type="predicted"/>
<dbReference type="RefSeq" id="WP_240177091.1">
    <property type="nucleotide sequence ID" value="NZ_CP092362.2"/>
</dbReference>
<dbReference type="PROSITE" id="PS51257">
    <property type="entry name" value="PROKAR_LIPOPROTEIN"/>
    <property type="match status" value="1"/>
</dbReference>